<reference evidence="7 8" key="1">
    <citation type="journal article" date="2023" name="Elife">
        <title>Identification of key yeast species and microbe-microbe interactions impacting larval growth of Drosophila in the wild.</title>
        <authorList>
            <person name="Mure A."/>
            <person name="Sugiura Y."/>
            <person name="Maeda R."/>
            <person name="Honda K."/>
            <person name="Sakurai N."/>
            <person name="Takahashi Y."/>
            <person name="Watada M."/>
            <person name="Katoh T."/>
            <person name="Gotoh A."/>
            <person name="Gotoh Y."/>
            <person name="Taniguchi I."/>
            <person name="Nakamura K."/>
            <person name="Hayashi T."/>
            <person name="Katayama T."/>
            <person name="Uemura T."/>
            <person name="Hattori Y."/>
        </authorList>
    </citation>
    <scope>NUCLEOTIDE SEQUENCE [LARGE SCALE GENOMIC DNA]</scope>
    <source>
        <strain evidence="7 8">SB-73</strain>
    </source>
</reference>
<dbReference type="PROSITE" id="PS50110">
    <property type="entry name" value="RESPONSE_REGULATORY"/>
    <property type="match status" value="1"/>
</dbReference>
<evidence type="ECO:0000313" key="8">
    <source>
        <dbReference type="Proteomes" id="UP001362899"/>
    </source>
</evidence>
<comment type="subcellular location">
    <subcellularLocation>
        <location evidence="1">Nucleus</location>
    </subcellularLocation>
</comment>
<keyword evidence="8" id="KW-1185">Reference proteome</keyword>
<feature type="domain" description="Response regulatory" evidence="6">
    <location>
        <begin position="275"/>
        <end position="389"/>
    </location>
</feature>
<organism evidence="7 8">
    <name type="scientific">Starmerella bacillaris</name>
    <name type="common">Yeast</name>
    <name type="synonym">Candida zemplinina</name>
    <dbReference type="NCBI Taxonomy" id="1247836"/>
    <lineage>
        <taxon>Eukaryota</taxon>
        <taxon>Fungi</taxon>
        <taxon>Dikarya</taxon>
        <taxon>Ascomycota</taxon>
        <taxon>Saccharomycotina</taxon>
        <taxon>Dipodascomycetes</taxon>
        <taxon>Dipodascales</taxon>
        <taxon>Trichomonascaceae</taxon>
        <taxon>Starmerella</taxon>
    </lineage>
</organism>
<dbReference type="InterPro" id="IPR000232">
    <property type="entry name" value="HSF_DNA-bd"/>
</dbReference>
<dbReference type="AlphaFoldDB" id="A0AAV5RK88"/>
<dbReference type="GO" id="GO:0043565">
    <property type="term" value="F:sequence-specific DNA binding"/>
    <property type="evidence" value="ECO:0007669"/>
    <property type="project" value="InterPro"/>
</dbReference>
<dbReference type="SMART" id="SM00415">
    <property type="entry name" value="HSF"/>
    <property type="match status" value="1"/>
</dbReference>
<evidence type="ECO:0000256" key="3">
    <source>
        <dbReference type="ARBA" id="ARBA00023242"/>
    </source>
</evidence>
<dbReference type="SUPFAM" id="SSF52172">
    <property type="entry name" value="CheY-like"/>
    <property type="match status" value="1"/>
</dbReference>
<sequence length="392" mass="44210">MKQEPSASLGRENFVSHLYQMLENPDFYGTVSWNQTEQGPSFVIPDASKFQDQVLVHEFNHANFSSFVRQLNKYDFHKVKFRDSQSRVWEFIHPLFTPENRDKPHIIKRKQQITNRKAKNSPPAEQNNMVSRAAETAAKDAVKDAESVYKSQIEDLSMRVSRLESTNMQLFSVMKMQQSQIERLLEHTQVPDIDTDQNLLNARNAGTVPGPVLNSFNAYDPVRLKSAPNHPIPMHAPGPNTVLNAGTNGMPLLMNSNAMSVSPSPKQTAHASTHWVLLAADSPAARDITTKFLNNFNFEVDAVDNGTEVIRKVEAKVYDFIILEHILKSLDGLSAVEVIRQSGIMTPVVFMLDDSPQDDPETYIQRGASAVLYRPFTQSQLHDVLQQIQVIN</sequence>
<dbReference type="GO" id="GO:0016301">
    <property type="term" value="F:kinase activity"/>
    <property type="evidence" value="ECO:0007669"/>
    <property type="project" value="UniProtKB-KW"/>
</dbReference>
<dbReference type="GO" id="GO:0000160">
    <property type="term" value="P:phosphorelay signal transduction system"/>
    <property type="evidence" value="ECO:0007669"/>
    <property type="project" value="InterPro"/>
</dbReference>
<dbReference type="Pfam" id="PF00447">
    <property type="entry name" value="HSF_DNA-bind"/>
    <property type="match status" value="1"/>
</dbReference>
<dbReference type="PANTHER" id="PTHR10015:SF361">
    <property type="entry name" value="TRANSCRIPTION FACTOR SKN7"/>
    <property type="match status" value="1"/>
</dbReference>
<accession>A0AAV5RK88</accession>
<keyword evidence="7" id="KW-0418">Kinase</keyword>
<dbReference type="InterPro" id="IPR036390">
    <property type="entry name" value="WH_DNA-bd_sf"/>
</dbReference>
<dbReference type="Pfam" id="PF00072">
    <property type="entry name" value="Response_reg"/>
    <property type="match status" value="1"/>
</dbReference>
<dbReference type="InterPro" id="IPR011006">
    <property type="entry name" value="CheY-like_superfamily"/>
</dbReference>
<dbReference type="EMBL" id="BTGC01000008">
    <property type="protein sequence ID" value="GMM51969.1"/>
    <property type="molecule type" value="Genomic_DNA"/>
</dbReference>
<dbReference type="SMART" id="SM00448">
    <property type="entry name" value="REC"/>
    <property type="match status" value="1"/>
</dbReference>
<protein>
    <submittedName>
        <fullName evidence="7">Kinase-regulated stress-responsive transcription factor</fullName>
    </submittedName>
</protein>
<dbReference type="PRINTS" id="PR00056">
    <property type="entry name" value="HSFDOMAIN"/>
</dbReference>
<evidence type="ECO:0000256" key="4">
    <source>
        <dbReference type="PROSITE-ProRule" id="PRU00169"/>
    </source>
</evidence>
<evidence type="ECO:0000313" key="7">
    <source>
        <dbReference type="EMBL" id="GMM51969.1"/>
    </source>
</evidence>
<dbReference type="PANTHER" id="PTHR10015">
    <property type="entry name" value="HEAT SHOCK TRANSCRIPTION FACTOR"/>
    <property type="match status" value="1"/>
</dbReference>
<feature type="region of interest" description="Disordered" evidence="5">
    <location>
        <begin position="112"/>
        <end position="137"/>
    </location>
</feature>
<dbReference type="InterPro" id="IPR001789">
    <property type="entry name" value="Sig_transdc_resp-reg_receiver"/>
</dbReference>
<comment type="caution">
    <text evidence="4">Lacks conserved residue(s) required for the propagation of feature annotation.</text>
</comment>
<evidence type="ECO:0000256" key="2">
    <source>
        <dbReference type="ARBA" id="ARBA00023125"/>
    </source>
</evidence>
<evidence type="ECO:0000256" key="5">
    <source>
        <dbReference type="SAM" id="MobiDB-lite"/>
    </source>
</evidence>
<dbReference type="Proteomes" id="UP001362899">
    <property type="component" value="Unassembled WGS sequence"/>
</dbReference>
<dbReference type="GO" id="GO:0003700">
    <property type="term" value="F:DNA-binding transcription factor activity"/>
    <property type="evidence" value="ECO:0007669"/>
    <property type="project" value="InterPro"/>
</dbReference>
<keyword evidence="3" id="KW-0539">Nucleus</keyword>
<dbReference type="GO" id="GO:0005634">
    <property type="term" value="C:nucleus"/>
    <property type="evidence" value="ECO:0007669"/>
    <property type="project" value="UniProtKB-SubCell"/>
</dbReference>
<gene>
    <name evidence="7" type="ORF">DASB73_029320</name>
</gene>
<dbReference type="Gene3D" id="3.40.50.2300">
    <property type="match status" value="1"/>
</dbReference>
<dbReference type="SUPFAM" id="SSF46785">
    <property type="entry name" value="Winged helix' DNA-binding domain"/>
    <property type="match status" value="1"/>
</dbReference>
<evidence type="ECO:0000256" key="1">
    <source>
        <dbReference type="ARBA" id="ARBA00004123"/>
    </source>
</evidence>
<keyword evidence="7" id="KW-0808">Transferase</keyword>
<keyword evidence="2" id="KW-0238">DNA-binding</keyword>
<name>A0AAV5RK88_STABA</name>
<dbReference type="GO" id="GO:0006950">
    <property type="term" value="P:response to stress"/>
    <property type="evidence" value="ECO:0007669"/>
    <property type="project" value="UniProtKB-ARBA"/>
</dbReference>
<evidence type="ECO:0000259" key="6">
    <source>
        <dbReference type="PROSITE" id="PS50110"/>
    </source>
</evidence>
<dbReference type="Gene3D" id="1.10.10.10">
    <property type="entry name" value="Winged helix-like DNA-binding domain superfamily/Winged helix DNA-binding domain"/>
    <property type="match status" value="1"/>
</dbReference>
<comment type="caution">
    <text evidence="7">The sequence shown here is derived from an EMBL/GenBank/DDBJ whole genome shotgun (WGS) entry which is preliminary data.</text>
</comment>
<dbReference type="InterPro" id="IPR036388">
    <property type="entry name" value="WH-like_DNA-bd_sf"/>
</dbReference>
<proteinExistence type="predicted"/>
<dbReference type="CDD" id="cd00156">
    <property type="entry name" value="REC"/>
    <property type="match status" value="1"/>
</dbReference>